<reference evidence="2" key="1">
    <citation type="submission" date="2006-10" db="EMBL/GenBank/DDBJ databases">
        <authorList>
            <person name="Amadeo P."/>
            <person name="Zhao Q."/>
            <person name="Wortman J."/>
            <person name="Fraser-Liggett C."/>
            <person name="Carlton J."/>
        </authorList>
    </citation>
    <scope>NUCLEOTIDE SEQUENCE</scope>
    <source>
        <strain evidence="2">G3</strain>
    </source>
</reference>
<feature type="compositionally biased region" description="Polar residues" evidence="1">
    <location>
        <begin position="36"/>
        <end position="46"/>
    </location>
</feature>
<proteinExistence type="predicted"/>
<accession>A2DMZ2</accession>
<sequence length="170" mass="19179">MEQNSEPTVTEPQQPAEQQQQQEHQEPQEQAATENAAPQNETPAQGTNPPANTPEAAPATQEQQPQQNDQSSQTYYSPVEAIWVESPLPEFMYFLNSNGTVIEPQLNSFYPPVGPIVYDRNGHPFKAVYPAPKTAAQKMVIDKETLQREHLNPIAEKFHELFSKKKEEPK</sequence>
<evidence type="ECO:0000313" key="3">
    <source>
        <dbReference type="Proteomes" id="UP000001542"/>
    </source>
</evidence>
<dbReference type="RefSeq" id="XP_001579155.1">
    <property type="nucleotide sequence ID" value="XM_001579105.1"/>
</dbReference>
<feature type="region of interest" description="Disordered" evidence="1">
    <location>
        <begin position="1"/>
        <end position="74"/>
    </location>
</feature>
<evidence type="ECO:0000256" key="1">
    <source>
        <dbReference type="SAM" id="MobiDB-lite"/>
    </source>
</evidence>
<dbReference type="InParanoid" id="A2DMZ2"/>
<dbReference type="VEuPathDB" id="TrichDB:TVAG_122350"/>
<protein>
    <submittedName>
        <fullName evidence="2">Uncharacterized protein</fullName>
    </submittedName>
</protein>
<organism evidence="2 3">
    <name type="scientific">Trichomonas vaginalis (strain ATCC PRA-98 / G3)</name>
    <dbReference type="NCBI Taxonomy" id="412133"/>
    <lineage>
        <taxon>Eukaryota</taxon>
        <taxon>Metamonada</taxon>
        <taxon>Parabasalia</taxon>
        <taxon>Trichomonadida</taxon>
        <taxon>Trichomonadidae</taxon>
        <taxon>Trichomonas</taxon>
    </lineage>
</organism>
<feature type="compositionally biased region" description="Low complexity" evidence="1">
    <location>
        <begin position="47"/>
        <end position="67"/>
    </location>
</feature>
<dbReference type="VEuPathDB" id="TrichDB:TVAGG3_1010420"/>
<gene>
    <name evidence="2" type="ORF">TVAG_122350</name>
</gene>
<dbReference type="AlphaFoldDB" id="A2DMZ2"/>
<dbReference type="Proteomes" id="UP000001542">
    <property type="component" value="Unassembled WGS sequence"/>
</dbReference>
<feature type="compositionally biased region" description="Low complexity" evidence="1">
    <location>
        <begin position="1"/>
        <end position="34"/>
    </location>
</feature>
<dbReference type="EMBL" id="DS113221">
    <property type="protein sequence ID" value="EAY18169.1"/>
    <property type="molecule type" value="Genomic_DNA"/>
</dbReference>
<dbReference type="KEGG" id="tva:5463672"/>
<keyword evidence="3" id="KW-1185">Reference proteome</keyword>
<name>A2DMZ2_TRIV3</name>
<reference evidence="2" key="2">
    <citation type="journal article" date="2007" name="Science">
        <title>Draft genome sequence of the sexually transmitted pathogen Trichomonas vaginalis.</title>
        <authorList>
            <person name="Carlton J.M."/>
            <person name="Hirt R.P."/>
            <person name="Silva J.C."/>
            <person name="Delcher A.L."/>
            <person name="Schatz M."/>
            <person name="Zhao Q."/>
            <person name="Wortman J.R."/>
            <person name="Bidwell S.L."/>
            <person name="Alsmark U.C.M."/>
            <person name="Besteiro S."/>
            <person name="Sicheritz-Ponten T."/>
            <person name="Noel C.J."/>
            <person name="Dacks J.B."/>
            <person name="Foster P.G."/>
            <person name="Simillion C."/>
            <person name="Van de Peer Y."/>
            <person name="Miranda-Saavedra D."/>
            <person name="Barton G.J."/>
            <person name="Westrop G.D."/>
            <person name="Mueller S."/>
            <person name="Dessi D."/>
            <person name="Fiori P.L."/>
            <person name="Ren Q."/>
            <person name="Paulsen I."/>
            <person name="Zhang H."/>
            <person name="Bastida-Corcuera F.D."/>
            <person name="Simoes-Barbosa A."/>
            <person name="Brown M.T."/>
            <person name="Hayes R.D."/>
            <person name="Mukherjee M."/>
            <person name="Okumura C.Y."/>
            <person name="Schneider R."/>
            <person name="Smith A.J."/>
            <person name="Vanacova S."/>
            <person name="Villalvazo M."/>
            <person name="Haas B.J."/>
            <person name="Pertea M."/>
            <person name="Feldblyum T.V."/>
            <person name="Utterback T.R."/>
            <person name="Shu C.L."/>
            <person name="Osoegawa K."/>
            <person name="de Jong P.J."/>
            <person name="Hrdy I."/>
            <person name="Horvathova L."/>
            <person name="Zubacova Z."/>
            <person name="Dolezal P."/>
            <person name="Malik S.B."/>
            <person name="Logsdon J.M. Jr."/>
            <person name="Henze K."/>
            <person name="Gupta A."/>
            <person name="Wang C.C."/>
            <person name="Dunne R.L."/>
            <person name="Upcroft J.A."/>
            <person name="Upcroft P."/>
            <person name="White O."/>
            <person name="Salzberg S.L."/>
            <person name="Tang P."/>
            <person name="Chiu C.-H."/>
            <person name="Lee Y.-S."/>
            <person name="Embley T.M."/>
            <person name="Coombs G.H."/>
            <person name="Mottram J.C."/>
            <person name="Tachezy J."/>
            <person name="Fraser-Liggett C.M."/>
            <person name="Johnson P.J."/>
        </authorList>
    </citation>
    <scope>NUCLEOTIDE SEQUENCE [LARGE SCALE GENOMIC DNA]</scope>
    <source>
        <strain evidence="2">G3</strain>
    </source>
</reference>
<evidence type="ECO:0000313" key="2">
    <source>
        <dbReference type="EMBL" id="EAY18169.1"/>
    </source>
</evidence>